<keyword evidence="8" id="KW-1185">Reference proteome</keyword>
<evidence type="ECO:0000313" key="8">
    <source>
        <dbReference type="Proteomes" id="UP000564885"/>
    </source>
</evidence>
<dbReference type="InterPro" id="IPR050191">
    <property type="entry name" value="ATP-dep_DNA_ligase"/>
</dbReference>
<dbReference type="SUPFAM" id="SSF56091">
    <property type="entry name" value="DNA ligase/mRNA capping enzyme, catalytic domain"/>
    <property type="match status" value="1"/>
</dbReference>
<dbReference type="InterPro" id="IPR044117">
    <property type="entry name" value="OBF_LigC-like"/>
</dbReference>
<organism evidence="7 8">
    <name type="scientific">Enterovirga aerilata</name>
    <dbReference type="NCBI Taxonomy" id="2730920"/>
    <lineage>
        <taxon>Bacteria</taxon>
        <taxon>Pseudomonadati</taxon>
        <taxon>Pseudomonadota</taxon>
        <taxon>Alphaproteobacteria</taxon>
        <taxon>Hyphomicrobiales</taxon>
        <taxon>Methylobacteriaceae</taxon>
        <taxon>Enterovirga</taxon>
    </lineage>
</organism>
<dbReference type="Proteomes" id="UP000564885">
    <property type="component" value="Unassembled WGS sequence"/>
</dbReference>
<dbReference type="Pfam" id="PF04679">
    <property type="entry name" value="DNA_ligase_A_C"/>
    <property type="match status" value="1"/>
</dbReference>
<protein>
    <recommendedName>
        <fullName evidence="2">DNA ligase (ATP)</fullName>
        <ecNumber evidence="2">6.5.1.1</ecNumber>
    </recommendedName>
</protein>
<dbReference type="AlphaFoldDB" id="A0A849I106"/>
<comment type="caution">
    <text evidence="7">The sequence shown here is derived from an EMBL/GenBank/DDBJ whole genome shotgun (WGS) entry which is preliminary data.</text>
</comment>
<comment type="similarity">
    <text evidence="1">Belongs to the ATP-dependent DNA ligase family.</text>
</comment>
<dbReference type="EMBL" id="JABEPP010000003">
    <property type="protein sequence ID" value="NNM73032.1"/>
    <property type="molecule type" value="Genomic_DNA"/>
</dbReference>
<dbReference type="Gene3D" id="2.40.50.140">
    <property type="entry name" value="Nucleic acid-binding proteins"/>
    <property type="match status" value="1"/>
</dbReference>
<dbReference type="CDD" id="cd07970">
    <property type="entry name" value="OBF_DNA_ligase_LigC"/>
    <property type="match status" value="1"/>
</dbReference>
<feature type="domain" description="DNA ligase ATP-dependent C-terminal" evidence="6">
    <location>
        <begin position="238"/>
        <end position="339"/>
    </location>
</feature>
<evidence type="ECO:0000256" key="3">
    <source>
        <dbReference type="ARBA" id="ARBA00022598"/>
    </source>
</evidence>
<name>A0A849I106_9HYPH</name>
<dbReference type="Pfam" id="PF01068">
    <property type="entry name" value="DNA_ligase_A_M"/>
    <property type="match status" value="1"/>
</dbReference>
<accession>A0A849I106</accession>
<dbReference type="GO" id="GO:0003910">
    <property type="term" value="F:DNA ligase (ATP) activity"/>
    <property type="evidence" value="ECO:0007669"/>
    <property type="project" value="UniProtKB-EC"/>
</dbReference>
<dbReference type="InterPro" id="IPR012309">
    <property type="entry name" value="DNA_ligase_ATP-dep_C"/>
</dbReference>
<dbReference type="CDD" id="cd07905">
    <property type="entry name" value="Adenylation_DNA_ligase_LigC"/>
    <property type="match status" value="1"/>
</dbReference>
<evidence type="ECO:0000256" key="4">
    <source>
        <dbReference type="ARBA" id="ARBA00034003"/>
    </source>
</evidence>
<evidence type="ECO:0000259" key="6">
    <source>
        <dbReference type="Pfam" id="PF04679"/>
    </source>
</evidence>
<dbReference type="InterPro" id="IPR044119">
    <property type="entry name" value="Adenylation_LigC-like"/>
</dbReference>
<dbReference type="InterPro" id="IPR012340">
    <property type="entry name" value="NA-bd_OB-fold"/>
</dbReference>
<sequence>MRDLVLLAMSAPVSRPSATIADLPVGLDTHPMEARSVDQLPDGEGWQFEPKWDGFRCLAFKAGDAVELRAKSGKPLGRYFPEVVQALGDLPPASFVLDGELAIPKGETLDFDALQLRLHPAESRIRKLARETPARLILFDMLLAPEGGDMRDLPLFERRDALERFWASLPDKGLLRLSPFTRDRKEAEGWLARAGGALDGVVAKRVDGRYEAGERAMLKIKRLRTADCVVGGFRYEAKRKVVGSLLLGLYDEEGRLDHVGFTSGIADAEKPALTKKLEALIEPPGFTGDAPGWPSRWATERSTEWQPLRPELVAEVRYDHVTGGRFRHGTRFLRWRPDKAPRQCTLEQMQEEARPGAIIGAVTEG</sequence>
<gene>
    <name evidence="7" type="ORF">HJG44_11645</name>
</gene>
<dbReference type="SUPFAM" id="SSF50249">
    <property type="entry name" value="Nucleic acid-binding proteins"/>
    <property type="match status" value="1"/>
</dbReference>
<dbReference type="Gene3D" id="3.30.470.30">
    <property type="entry name" value="DNA ligase/mRNA capping enzyme"/>
    <property type="match status" value="1"/>
</dbReference>
<dbReference type="PANTHER" id="PTHR45674">
    <property type="entry name" value="DNA LIGASE 1/3 FAMILY MEMBER"/>
    <property type="match status" value="1"/>
</dbReference>
<evidence type="ECO:0000256" key="1">
    <source>
        <dbReference type="ARBA" id="ARBA00007572"/>
    </source>
</evidence>
<evidence type="ECO:0000256" key="2">
    <source>
        <dbReference type="ARBA" id="ARBA00012727"/>
    </source>
</evidence>
<comment type="catalytic activity">
    <reaction evidence="4">
        <text>ATP + (deoxyribonucleotide)n-3'-hydroxyl + 5'-phospho-(deoxyribonucleotide)m = (deoxyribonucleotide)n+m + AMP + diphosphate.</text>
        <dbReference type="EC" id="6.5.1.1"/>
    </reaction>
</comment>
<reference evidence="7 8" key="1">
    <citation type="submission" date="2020-04" db="EMBL/GenBank/DDBJ databases">
        <title>Enterovirga sp. isolate from soil.</title>
        <authorList>
            <person name="Chea S."/>
            <person name="Kim D.-U."/>
        </authorList>
    </citation>
    <scope>NUCLEOTIDE SEQUENCE [LARGE SCALE GENOMIC DNA]</scope>
    <source>
        <strain evidence="7 8">DB1703</strain>
    </source>
</reference>
<dbReference type="GO" id="GO:0005524">
    <property type="term" value="F:ATP binding"/>
    <property type="evidence" value="ECO:0007669"/>
    <property type="project" value="InterPro"/>
</dbReference>
<dbReference type="InterPro" id="IPR012310">
    <property type="entry name" value="DNA_ligase_ATP-dep_cent"/>
</dbReference>
<feature type="domain" description="ATP-dependent DNA ligase family profile" evidence="5">
    <location>
        <begin position="43"/>
        <end position="221"/>
    </location>
</feature>
<dbReference type="NCBIfam" id="NF006078">
    <property type="entry name" value="PRK08224.1"/>
    <property type="match status" value="1"/>
</dbReference>
<dbReference type="GO" id="GO:0006310">
    <property type="term" value="P:DNA recombination"/>
    <property type="evidence" value="ECO:0007669"/>
    <property type="project" value="InterPro"/>
</dbReference>
<evidence type="ECO:0000259" key="5">
    <source>
        <dbReference type="Pfam" id="PF01068"/>
    </source>
</evidence>
<dbReference type="GO" id="GO:0006281">
    <property type="term" value="P:DNA repair"/>
    <property type="evidence" value="ECO:0007669"/>
    <property type="project" value="InterPro"/>
</dbReference>
<keyword evidence="3 7" id="KW-0436">Ligase</keyword>
<dbReference type="PANTHER" id="PTHR45674:SF4">
    <property type="entry name" value="DNA LIGASE 1"/>
    <property type="match status" value="1"/>
</dbReference>
<dbReference type="EC" id="6.5.1.1" evidence="2"/>
<evidence type="ECO:0000313" key="7">
    <source>
        <dbReference type="EMBL" id="NNM73032.1"/>
    </source>
</evidence>
<proteinExistence type="inferred from homology"/>